<evidence type="ECO:0000313" key="5">
    <source>
        <dbReference type="EMBL" id="BAR42254.1"/>
    </source>
</evidence>
<dbReference type="InterPro" id="IPR001507">
    <property type="entry name" value="ZP_dom"/>
</dbReference>
<dbReference type="EMBL" id="AB665978">
    <property type="protein sequence ID" value="BAR42254.1"/>
    <property type="molecule type" value="mRNA"/>
</dbReference>
<dbReference type="SMART" id="SM00241">
    <property type="entry name" value="ZP"/>
    <property type="match status" value="1"/>
</dbReference>
<evidence type="ECO:0000256" key="3">
    <source>
        <dbReference type="SAM" id="SignalP"/>
    </source>
</evidence>
<dbReference type="Gene3D" id="2.60.40.3210">
    <property type="entry name" value="Zona pellucida, ZP-N domain"/>
    <property type="match status" value="1"/>
</dbReference>
<organism evidence="5">
    <name type="scientific">Rana pirica</name>
    <dbReference type="NCBI Taxonomy" id="79017"/>
    <lineage>
        <taxon>Eukaryota</taxon>
        <taxon>Metazoa</taxon>
        <taxon>Chordata</taxon>
        <taxon>Craniata</taxon>
        <taxon>Vertebrata</taxon>
        <taxon>Euteleostomi</taxon>
        <taxon>Amphibia</taxon>
        <taxon>Batrachia</taxon>
        <taxon>Anura</taxon>
        <taxon>Neobatrachia</taxon>
        <taxon>Ranoidea</taxon>
        <taxon>Ranidae</taxon>
        <taxon>Rana</taxon>
        <taxon>Rana</taxon>
    </lineage>
</organism>
<dbReference type="PANTHER" id="PTHR14002:SF51">
    <property type="entry name" value="THYROID HORMONE DOWN-REGULATED PROTEIN (GENE 17)"/>
    <property type="match status" value="1"/>
</dbReference>
<keyword evidence="2" id="KW-1015">Disulfide bond</keyword>
<dbReference type="Gene3D" id="2.60.40.4100">
    <property type="entry name" value="Zona pellucida, ZP-C domain"/>
    <property type="match status" value="1"/>
</dbReference>
<keyword evidence="1 3" id="KW-0732">Signal</keyword>
<reference evidence="5" key="1">
    <citation type="submission" date="2011-08" db="EMBL/GenBank/DDBJ databases">
        <title>Genetic evolution of two types of novel uromodulin-like prica genes on the trait of inducible phenotypic plasticity in tadpoles of Rana pirica at the predation risk by larval salamander, Hynobius retardatus.</title>
        <authorList>
            <person name="Mori T."/>
            <person name="Itoi S."/>
            <person name="Kitani Y."/>
            <person name="Sugiyama M."/>
            <person name="Yamamoto G."/>
            <person name="Sugita H."/>
            <person name="Kishida O."/>
            <person name="Nishimura K."/>
        </authorList>
    </citation>
    <scope>NUCLEOTIDE SEQUENCE</scope>
    <source>
        <tissue evidence="5">Skin of head trunk</tissue>
    </source>
</reference>
<feature type="signal peptide" evidence="3">
    <location>
        <begin position="1"/>
        <end position="20"/>
    </location>
</feature>
<name>A0A0E4FLD4_9NEOB</name>
<dbReference type="Pfam" id="PF00100">
    <property type="entry name" value="Zona_pellucida"/>
    <property type="match status" value="1"/>
</dbReference>
<feature type="domain" description="ZP" evidence="4">
    <location>
        <begin position="59"/>
        <end position="315"/>
    </location>
</feature>
<dbReference type="InterPro" id="IPR055355">
    <property type="entry name" value="ZP-C"/>
</dbReference>
<evidence type="ECO:0000256" key="2">
    <source>
        <dbReference type="ARBA" id="ARBA00023157"/>
    </source>
</evidence>
<sequence length="364" mass="39200">MKTTLLLSVLCAVMAVAASASCGTATCADDEYCDNSTACQCNSTLYTFIRGSHPSPNLTCTGAKFNIQVSKCWLEANGYNTSNIRLNSTNPKCVAGKEIVNGTSELTIHQSLIKYDCNTDAVVNSTHVTYTNQLYIFAETDPIRVTNDAVLNVSCSYPLYMNVALNVTLHPILGITEINGPTANATYTAVMMAYKNADFTTPLSDSDSLTVEDTIYISVLIPDLAANTFSLKVVNIYASPTESSPIQYFLLKNGCPASDVSADQLSVVNNGNGTESRFAMKVFKIASSANVYLYADLALCTTNCTVTCSARSISRDSPDIAGRVSIYLDAADTNYNLDTSSASGFSMPWTLSVLIFSWILMKLM</sequence>
<dbReference type="PROSITE" id="PS51034">
    <property type="entry name" value="ZP_2"/>
    <property type="match status" value="1"/>
</dbReference>
<evidence type="ECO:0000259" key="4">
    <source>
        <dbReference type="PROSITE" id="PS51034"/>
    </source>
</evidence>
<proteinExistence type="evidence at transcript level"/>
<dbReference type="AlphaFoldDB" id="A0A0E4FLD4"/>
<protein>
    <submittedName>
        <fullName evidence="5">Uromodulin-like protein type 2</fullName>
    </submittedName>
</protein>
<dbReference type="PROSITE" id="PS51257">
    <property type="entry name" value="PROKAR_LIPOPROTEIN"/>
    <property type="match status" value="1"/>
</dbReference>
<dbReference type="PANTHER" id="PTHR14002">
    <property type="entry name" value="ENDOGLIN/TGF-BETA RECEPTOR TYPE III"/>
    <property type="match status" value="1"/>
</dbReference>
<feature type="chain" id="PRO_5002419894" evidence="3">
    <location>
        <begin position="21"/>
        <end position="364"/>
    </location>
</feature>
<dbReference type="InterPro" id="IPR042235">
    <property type="entry name" value="ZP-C_dom"/>
</dbReference>
<evidence type="ECO:0000256" key="1">
    <source>
        <dbReference type="ARBA" id="ARBA00022729"/>
    </source>
</evidence>
<accession>A0A0E4FLD4</accession>